<sequence>MAYDDPFMQTESTYWPTLPAGAQQYTSSTKHPVDGDRAEATVDMAGIPCRIMPQRHRNEQHSVAGYASSHR</sequence>
<proteinExistence type="predicted"/>
<organism evidence="1 2">
    <name type="scientific">Mycobacterium leprae (strain Br4923)</name>
    <dbReference type="NCBI Taxonomy" id="561304"/>
    <lineage>
        <taxon>Bacteria</taxon>
        <taxon>Bacillati</taxon>
        <taxon>Actinomycetota</taxon>
        <taxon>Actinomycetes</taxon>
        <taxon>Mycobacteriales</taxon>
        <taxon>Mycobacteriaceae</taxon>
        <taxon>Mycobacterium</taxon>
    </lineage>
</organism>
<protein>
    <submittedName>
        <fullName evidence="1">Uncharacterized protein</fullName>
    </submittedName>
</protein>
<evidence type="ECO:0000313" key="2">
    <source>
        <dbReference type="Proteomes" id="UP000006900"/>
    </source>
</evidence>
<dbReference type="AlphaFoldDB" id="A0A0H3MQ96"/>
<accession>A0A0H3MQ96</accession>
<dbReference type="EMBL" id="FM211192">
    <property type="protein sequence ID" value="CAR71113.1"/>
    <property type="molecule type" value="Genomic_DNA"/>
</dbReference>
<dbReference type="Proteomes" id="UP000006900">
    <property type="component" value="Chromosome"/>
</dbReference>
<reference evidence="1 2" key="1">
    <citation type="journal article" date="2009" name="Nat. Genet.">
        <title>Comparative genomic and phylogeographic analysis of Mycobacterium leprae.</title>
        <authorList>
            <person name="Monot M."/>
            <person name="Honore N."/>
            <person name="Garnier T."/>
            <person name="Zidane N."/>
            <person name="Sherafi D."/>
            <person name="Paniz-Mondolfi A."/>
            <person name="Matsuoka M."/>
            <person name="Taylor G.M."/>
            <person name="Donoghue H.D."/>
            <person name="Bouwman A."/>
            <person name="Mays S."/>
            <person name="Watson C."/>
            <person name="Lockwood D."/>
            <person name="Khamispour A."/>
            <person name="Dowlati Y."/>
            <person name="Jianping S."/>
            <person name="Rea T.H."/>
            <person name="Vera-Cabrera L."/>
            <person name="Stefani M.M."/>
            <person name="Banu S."/>
            <person name="Macdonald M."/>
            <person name="Sapkota B.R."/>
            <person name="Spencer J.S."/>
            <person name="Thomas J."/>
            <person name="Harshman K."/>
            <person name="Singh P."/>
            <person name="Busso P."/>
            <person name="Gattiker A."/>
            <person name="Rougemont J."/>
            <person name="Brennan P.J."/>
            <person name="Cole S.T."/>
        </authorList>
    </citation>
    <scope>NUCLEOTIDE SEQUENCE [LARGE SCALE GENOMIC DNA]</scope>
    <source>
        <strain evidence="2">Br4923</strain>
    </source>
</reference>
<dbReference type="HOGENOM" id="CLU_2735717_0_0_11"/>
<evidence type="ECO:0000313" key="1">
    <source>
        <dbReference type="EMBL" id="CAR71113.1"/>
    </source>
</evidence>
<dbReference type="KEGG" id="mlb:MLBr01018"/>
<gene>
    <name evidence="1" type="ordered locus">MLBr01018</name>
</gene>
<name>A0A0H3MQ96_MYCLB</name>